<evidence type="ECO:0000256" key="1">
    <source>
        <dbReference type="ARBA" id="ARBA00006987"/>
    </source>
</evidence>
<comment type="similarity">
    <text evidence="1">Belongs to the UPF0065 (bug) family.</text>
</comment>
<protein>
    <submittedName>
        <fullName evidence="3">ABC transporter substrate-binding protein</fullName>
    </submittedName>
</protein>
<proteinExistence type="inferred from homology"/>
<dbReference type="RefSeq" id="WP_137733515.1">
    <property type="nucleotide sequence ID" value="NZ_BJCL01000007.1"/>
</dbReference>
<feature type="chain" id="PRO_5019840212" evidence="2">
    <location>
        <begin position="24"/>
        <end position="321"/>
    </location>
</feature>
<keyword evidence="4" id="KW-1185">Reference proteome</keyword>
<sequence>MRRCTRWILAATTLALSPLLAGAQAFPSKPMKILVPFTAGSGADSSSRFYGEQLSKLLNQTVTVENKPGGSGVIAVQAVRQLPADGHTILMGSNSPAVVNAITIKNLPYDPFKDLRPLYGLAISPVAFAVKADSPYKTIGDVVAAARKENRPLQLGNYSAGYQLVAAWLGTASGLPVTHIPYKGGAQMLTDVIGGALEVGVIDFTGTIELLKGGKLRVLAITAPARDAKFPDIPTMKESGFADFETSVWSAFFMRAETPDDVVEKLAAAIQKIMTSDVGKAYHASLPSQPMMMGPKALGEFQLREYQRFKRVADTAGIKPE</sequence>
<dbReference type="SUPFAM" id="SSF53850">
    <property type="entry name" value="Periplasmic binding protein-like II"/>
    <property type="match status" value="1"/>
</dbReference>
<dbReference type="PIRSF" id="PIRSF017082">
    <property type="entry name" value="YflP"/>
    <property type="match status" value="1"/>
</dbReference>
<organism evidence="3 4">
    <name type="scientific">Pseudaquabacterium pictum</name>
    <dbReference type="NCBI Taxonomy" id="2315236"/>
    <lineage>
        <taxon>Bacteria</taxon>
        <taxon>Pseudomonadati</taxon>
        <taxon>Pseudomonadota</taxon>
        <taxon>Betaproteobacteria</taxon>
        <taxon>Burkholderiales</taxon>
        <taxon>Sphaerotilaceae</taxon>
        <taxon>Pseudaquabacterium</taxon>
    </lineage>
</organism>
<dbReference type="Proteomes" id="UP000301751">
    <property type="component" value="Unassembled WGS sequence"/>
</dbReference>
<dbReference type="PANTHER" id="PTHR42928:SF5">
    <property type="entry name" value="BLR1237 PROTEIN"/>
    <property type="match status" value="1"/>
</dbReference>
<name>A0A480AQ83_9BURK</name>
<dbReference type="InterPro" id="IPR005064">
    <property type="entry name" value="BUG"/>
</dbReference>
<dbReference type="InterPro" id="IPR042100">
    <property type="entry name" value="Bug_dom1"/>
</dbReference>
<evidence type="ECO:0000256" key="2">
    <source>
        <dbReference type="SAM" id="SignalP"/>
    </source>
</evidence>
<gene>
    <name evidence="3" type="ORF">AQPW35_28500</name>
</gene>
<dbReference type="PANTHER" id="PTHR42928">
    <property type="entry name" value="TRICARBOXYLATE-BINDING PROTEIN"/>
    <property type="match status" value="1"/>
</dbReference>
<dbReference type="Pfam" id="PF03401">
    <property type="entry name" value="TctC"/>
    <property type="match status" value="1"/>
</dbReference>
<keyword evidence="2" id="KW-0732">Signal</keyword>
<dbReference type="Gene3D" id="3.40.190.150">
    <property type="entry name" value="Bordetella uptake gene, domain 1"/>
    <property type="match status" value="1"/>
</dbReference>
<reference evidence="4" key="1">
    <citation type="submission" date="2019-03" db="EMBL/GenBank/DDBJ databases">
        <title>Aquabacterium pictum sp.nov., the first bacteriochlorophyll a-containing freshwater bacterium in the genus Aquabacterium of the class Betaproteobacteria.</title>
        <authorList>
            <person name="Hirose S."/>
            <person name="Tank M."/>
            <person name="Hara E."/>
            <person name="Tamaki H."/>
            <person name="Takaichi S."/>
            <person name="Haruta S."/>
            <person name="Hanada S."/>
        </authorList>
    </citation>
    <scope>NUCLEOTIDE SEQUENCE [LARGE SCALE GENOMIC DNA]</scope>
    <source>
        <strain evidence="4">W35</strain>
    </source>
</reference>
<dbReference type="OrthoDB" id="8678477at2"/>
<accession>A0A480AQ83</accession>
<dbReference type="CDD" id="cd07012">
    <property type="entry name" value="PBP2_Bug_TTT"/>
    <property type="match status" value="1"/>
</dbReference>
<evidence type="ECO:0000313" key="3">
    <source>
        <dbReference type="EMBL" id="GCL63769.1"/>
    </source>
</evidence>
<feature type="signal peptide" evidence="2">
    <location>
        <begin position="1"/>
        <end position="23"/>
    </location>
</feature>
<evidence type="ECO:0000313" key="4">
    <source>
        <dbReference type="Proteomes" id="UP000301751"/>
    </source>
</evidence>
<dbReference type="Gene3D" id="3.40.190.10">
    <property type="entry name" value="Periplasmic binding protein-like II"/>
    <property type="match status" value="1"/>
</dbReference>
<comment type="caution">
    <text evidence="3">The sequence shown here is derived from an EMBL/GenBank/DDBJ whole genome shotgun (WGS) entry which is preliminary data.</text>
</comment>
<dbReference type="AlphaFoldDB" id="A0A480AQ83"/>
<dbReference type="EMBL" id="BJCL01000007">
    <property type="protein sequence ID" value="GCL63769.1"/>
    <property type="molecule type" value="Genomic_DNA"/>
</dbReference>